<organism evidence="3 4">
    <name type="scientific">Solanum commersonii</name>
    <name type="common">Commerson's wild potato</name>
    <name type="synonym">Commerson's nightshade</name>
    <dbReference type="NCBI Taxonomy" id="4109"/>
    <lineage>
        <taxon>Eukaryota</taxon>
        <taxon>Viridiplantae</taxon>
        <taxon>Streptophyta</taxon>
        <taxon>Embryophyta</taxon>
        <taxon>Tracheophyta</taxon>
        <taxon>Spermatophyta</taxon>
        <taxon>Magnoliopsida</taxon>
        <taxon>eudicotyledons</taxon>
        <taxon>Gunneridae</taxon>
        <taxon>Pentapetalae</taxon>
        <taxon>asterids</taxon>
        <taxon>lamiids</taxon>
        <taxon>Solanales</taxon>
        <taxon>Solanaceae</taxon>
        <taxon>Solanoideae</taxon>
        <taxon>Solaneae</taxon>
        <taxon>Solanum</taxon>
    </lineage>
</organism>
<evidence type="ECO:0000313" key="4">
    <source>
        <dbReference type="Proteomes" id="UP000824120"/>
    </source>
</evidence>
<feature type="compositionally biased region" description="Basic and acidic residues" evidence="2">
    <location>
        <begin position="175"/>
        <end position="237"/>
    </location>
</feature>
<keyword evidence="4" id="KW-1185">Reference proteome</keyword>
<feature type="region of interest" description="Disordered" evidence="2">
    <location>
        <begin position="548"/>
        <end position="707"/>
    </location>
</feature>
<feature type="compositionally biased region" description="Basic and acidic residues" evidence="2">
    <location>
        <begin position="437"/>
        <end position="451"/>
    </location>
</feature>
<evidence type="ECO:0000313" key="3">
    <source>
        <dbReference type="EMBL" id="KAG5624435.1"/>
    </source>
</evidence>
<feature type="compositionally biased region" description="Basic and acidic residues" evidence="2">
    <location>
        <begin position="640"/>
        <end position="664"/>
    </location>
</feature>
<feature type="coiled-coil region" evidence="1">
    <location>
        <begin position="253"/>
        <end position="294"/>
    </location>
</feature>
<dbReference type="AlphaFoldDB" id="A0A9J6AJD3"/>
<feature type="compositionally biased region" description="Basic and acidic residues" evidence="2">
    <location>
        <begin position="389"/>
        <end position="408"/>
    </location>
</feature>
<dbReference type="PANTHER" id="PTHR35511">
    <property type="entry name" value="A-KINASE ANCHOR-LIKE PROTEIN"/>
    <property type="match status" value="1"/>
</dbReference>
<feature type="compositionally biased region" description="Basic and acidic residues" evidence="2">
    <location>
        <begin position="1"/>
        <end position="45"/>
    </location>
</feature>
<dbReference type="PANTHER" id="PTHR35511:SF2">
    <property type="entry name" value="A-KINASE ANCHOR-LIKE PROTEIN"/>
    <property type="match status" value="1"/>
</dbReference>
<feature type="compositionally biased region" description="Basic and acidic residues" evidence="2">
    <location>
        <begin position="502"/>
        <end position="521"/>
    </location>
</feature>
<keyword evidence="1" id="KW-0175">Coiled coil</keyword>
<feature type="region of interest" description="Disordered" evidence="2">
    <location>
        <begin position="496"/>
        <end position="521"/>
    </location>
</feature>
<feature type="compositionally biased region" description="Basic and acidic residues" evidence="2">
    <location>
        <begin position="115"/>
        <end position="148"/>
    </location>
</feature>
<feature type="compositionally biased region" description="Basic and acidic residues" evidence="2">
    <location>
        <begin position="567"/>
        <end position="579"/>
    </location>
</feature>
<accession>A0A9J6AJD3</accession>
<evidence type="ECO:0008006" key="5">
    <source>
        <dbReference type="Google" id="ProtNLM"/>
    </source>
</evidence>
<sequence>MIEEKPQEPEVQEKPKEPTVQEKLEEPTIDEKLEEPATIGEKPEELAVAGKSEEPAVEVTPKPKIEEKPQESVIEEQSQEPEVKETPEEPVVKETREELAVEKKPEELATEEQVVDQKLEEPTVEVKPEEATVDEKHEEPSVEEKPEESAVENFEEPTVKEKPEEPPVEEEPEDPAVKEIPEELAGKEKLEEPIIEEKPKEPPIEEEPKKQNREETEAATERIDESETHNVEKEEALIGKQAERFVKETAQPCKEVETEIKELKDINAGDESNNNALQKEEMTLDELLTSAKEEMVTNNFEEGKVVSEIPNQENGQQANLTTEEANDAHGAENITELSSEEMRVEDCTNKVESSDFGFQNHNKYSPDADKLELQNREIDISYILDTPVEKETNGRNSEKLSESTEDLIHQTSEISEENKAAVDTDTNMLQSCADPHEQLKHQLAELREEKQAGGIADTNTLQRSADHEEPYSAPAQEIIDKSETEDISCADCLEEENSLRTNQEKLKKGENSEVKTDENFDKGDEFQSIMMLKGVEKDDYKQHIKHNTCAVMDTEEQNEDSPAGEQTSKKLEELEKIDIDDNNNINHQSTETNLPEEATESKSECVTMEIKTPIKEEEQEEDLRETTGEDSSNNNTTQVQKEEETTISEPKRVSLEPFGSERKTVAGSGEMITCNETNKIHEVRVENAPGAQVGRVPEEKTRGEQEK</sequence>
<feature type="compositionally biased region" description="Basic and acidic residues" evidence="2">
    <location>
        <begin position="696"/>
        <end position="707"/>
    </location>
</feature>
<evidence type="ECO:0000256" key="2">
    <source>
        <dbReference type="SAM" id="MobiDB-lite"/>
    </source>
</evidence>
<dbReference type="EMBL" id="JACXVP010000002">
    <property type="protein sequence ID" value="KAG5624435.1"/>
    <property type="molecule type" value="Genomic_DNA"/>
</dbReference>
<feature type="compositionally biased region" description="Basic and acidic residues" evidence="2">
    <location>
        <begin position="81"/>
        <end position="107"/>
    </location>
</feature>
<gene>
    <name evidence="3" type="ORF">H5410_009653</name>
</gene>
<proteinExistence type="predicted"/>
<dbReference type="Proteomes" id="UP000824120">
    <property type="component" value="Chromosome 2"/>
</dbReference>
<feature type="region of interest" description="Disordered" evidence="2">
    <location>
        <begin position="389"/>
        <end position="420"/>
    </location>
</feature>
<comment type="caution">
    <text evidence="3">The sequence shown here is derived from an EMBL/GenBank/DDBJ whole genome shotgun (WGS) entry which is preliminary data.</text>
</comment>
<feature type="region of interest" description="Disordered" evidence="2">
    <location>
        <begin position="1"/>
        <end position="237"/>
    </location>
</feature>
<reference evidence="3 4" key="1">
    <citation type="submission" date="2020-09" db="EMBL/GenBank/DDBJ databases">
        <title>De no assembly of potato wild relative species, Solanum commersonii.</title>
        <authorList>
            <person name="Cho K."/>
        </authorList>
    </citation>
    <scope>NUCLEOTIDE SEQUENCE [LARGE SCALE GENOMIC DNA]</scope>
    <source>
        <strain evidence="3">LZ3.2</strain>
        <tissue evidence="3">Leaf</tissue>
    </source>
</reference>
<feature type="region of interest" description="Disordered" evidence="2">
    <location>
        <begin position="437"/>
        <end position="483"/>
    </location>
</feature>
<evidence type="ECO:0000256" key="1">
    <source>
        <dbReference type="SAM" id="Coils"/>
    </source>
</evidence>
<name>A0A9J6AJD3_SOLCO</name>
<dbReference type="OrthoDB" id="771720at2759"/>
<feature type="compositionally biased region" description="Polar residues" evidence="2">
    <location>
        <begin position="630"/>
        <end position="639"/>
    </location>
</feature>
<feature type="compositionally biased region" description="Basic and acidic residues" evidence="2">
    <location>
        <begin position="61"/>
        <end position="70"/>
    </location>
</feature>
<protein>
    <recommendedName>
        <fullName evidence="5">Titin-like</fullName>
    </recommendedName>
</protein>